<dbReference type="Proteomes" id="UP001642409">
    <property type="component" value="Unassembled WGS sequence"/>
</dbReference>
<organism evidence="1 2">
    <name type="scientific">Hexamita inflata</name>
    <dbReference type="NCBI Taxonomy" id="28002"/>
    <lineage>
        <taxon>Eukaryota</taxon>
        <taxon>Metamonada</taxon>
        <taxon>Diplomonadida</taxon>
        <taxon>Hexamitidae</taxon>
        <taxon>Hexamitinae</taxon>
        <taxon>Hexamita</taxon>
    </lineage>
</organism>
<reference evidence="1 2" key="1">
    <citation type="submission" date="2024-07" db="EMBL/GenBank/DDBJ databases">
        <authorList>
            <person name="Akdeniz Z."/>
        </authorList>
    </citation>
    <scope>NUCLEOTIDE SEQUENCE [LARGE SCALE GENOMIC DNA]</scope>
</reference>
<evidence type="ECO:0000313" key="2">
    <source>
        <dbReference type="Proteomes" id="UP001642409"/>
    </source>
</evidence>
<proteinExistence type="predicted"/>
<dbReference type="PANTHER" id="PTHR43558">
    <property type="entry name" value="REDUCTASE, PUTATIVE (AFU_ORTHOLOGUE AFUA_3G10540)-RELATED"/>
    <property type="match status" value="1"/>
</dbReference>
<name>A0ABP1HY75_9EUKA</name>
<dbReference type="EMBL" id="CAXDID020000047">
    <property type="protein sequence ID" value="CAL6003678.1"/>
    <property type="molecule type" value="Genomic_DNA"/>
</dbReference>
<accession>A0ABP1HY75</accession>
<sequence>MDPIIKFTQLTTEQEAAEFAKNHQFNELSGQLVAGATKNYDQIDEYLKKYIDIQLAEDIIRHNYAQKVEQKTPVVDVYANYDRFVTKILPENQAVYCTLSTPTINEHSIVAEAEFNQNLQHLMQDIFKGIDMTNVILAGGSVLACLMPGFGINTYAEKVQEDLKAEVLNIIQQKTGVRPNQVTPELLEHGLNGYYTSDLDLFVYGLTQKQAQERVTSIIKQIIENNGADVIMRSSQAITILGKGKHRDIQIVFRLYKDPAEVVMGFDIDCVAVYYDFALKKAFCTERSLFSLNTRTNVLNQTRRSTSYGTRLIKYAHRGFAIVVPGFTRDCVLAEEIPQVSKNYKWTGAQQHQRTSHEDLYFGALVQLQTSWTYHNDRTFVQNELNLIIQEDLTFVGIKASNARSNIVHPYFCSLKTITKLFQTIAILQMNLKPENKIQNLESKFVRQTLASGRQNTKRSKAAAKRIIEDEKLNENAVENAYVVKEEKEVLSYQFAKTHDYCTPSSFGFHSEHSLEYAKNNPRHLNNLYIGSYDSKYGIKFLEENPGTQMLLTSSFHPTNEFNYYGDLRLAFGQHVFTSNFQPKTEAEFKYKLFFFNHFTSVPGYLSSIFGAGREEKTKYAKIQTLQSELEEIKKMTGGFQIQIMIRAEVICKQIKQLAQDCCNLAQQRQFMQQKLEKSVVADNLRQLINWQWYLSQEEMADIVNAKNIEKSLQVQYNLAKATAEDIMQFKQKGAMVAHYDAVQNNAETQLQALNQQLNVIYTDLISKGTTSAPIFGLTVDISCPYAKDLLKLIQTSDLMDKLQIQLFEQQPNVIEYLNDQCVLKGMVQLQLTGTEPIQQIMNSFNGNMLNQVQLMLTHDFSSIQVKFNIKNVRQFQETINEAASFDLVQTLLKQFEALLEADYQIDMRTESLYVLNDKLLMVKIPGPNKFESIKKENTKQFCESNLGLNKYLVEYALSHECKSSNIEIPSYMLKEMVNRSYSKNVEQVVATSDSVSDMLYVFRVLKQYNCDMKPYINQIEMSQNAFFDRLFSQIENVYTIPLNQLYLLGRALSYALNHTLKIKAQLPVQLFRLFADSSFKYSKIHVDVAKLDLLSSKIDFESINKVTVNQILYKREELDNDLFTVLIANSEFMGKHQAQHEAILNGFTDFGGLSKVLTGLNGVQLMKVVQ</sequence>
<dbReference type="InterPro" id="IPR053354">
    <property type="entry name" value="MGDG_epimerase"/>
</dbReference>
<keyword evidence="2" id="KW-1185">Reference proteome</keyword>
<dbReference type="PANTHER" id="PTHR43558:SF6">
    <property type="entry name" value="REDUCTASE, PUTATIVE (AFU_ORTHOLOGUE AFUA_3G10540)-RELATED"/>
    <property type="match status" value="1"/>
</dbReference>
<evidence type="ECO:0000313" key="1">
    <source>
        <dbReference type="EMBL" id="CAL6003678.1"/>
    </source>
</evidence>
<protein>
    <submittedName>
        <fullName evidence="1">Uncharacterized protein</fullName>
    </submittedName>
</protein>
<gene>
    <name evidence="1" type="ORF">HINF_LOCUS18522</name>
</gene>
<dbReference type="Pfam" id="PF26128">
    <property type="entry name" value="Gad2"/>
    <property type="match status" value="1"/>
</dbReference>
<comment type="caution">
    <text evidence="1">The sequence shown here is derived from an EMBL/GenBank/DDBJ whole genome shotgun (WGS) entry which is preliminary data.</text>
</comment>